<dbReference type="NCBIfam" id="TIGR00546">
    <property type="entry name" value="lnt"/>
    <property type="match status" value="1"/>
</dbReference>
<evidence type="ECO:0000256" key="8">
    <source>
        <dbReference type="HAMAP-Rule" id="MF_01148"/>
    </source>
</evidence>
<comment type="caution">
    <text evidence="10">The sequence shown here is derived from an EMBL/GenBank/DDBJ whole genome shotgun (WGS) entry which is preliminary data.</text>
</comment>
<feature type="transmembrane region" description="Helical" evidence="8">
    <location>
        <begin position="29"/>
        <end position="48"/>
    </location>
</feature>
<evidence type="ECO:0000313" key="11">
    <source>
        <dbReference type="Proteomes" id="UP000587527"/>
    </source>
</evidence>
<protein>
    <recommendedName>
        <fullName evidence="8">Apolipoprotein N-acyltransferase</fullName>
        <shortName evidence="8">ALP N-acyltransferase</shortName>
        <ecNumber evidence="8">2.3.1.269</ecNumber>
    </recommendedName>
</protein>
<keyword evidence="3 8" id="KW-0808">Transferase</keyword>
<dbReference type="Proteomes" id="UP000587527">
    <property type="component" value="Unassembled WGS sequence"/>
</dbReference>
<dbReference type="GO" id="GO:0016410">
    <property type="term" value="F:N-acyltransferase activity"/>
    <property type="evidence" value="ECO:0007669"/>
    <property type="project" value="UniProtKB-UniRule"/>
</dbReference>
<evidence type="ECO:0000256" key="3">
    <source>
        <dbReference type="ARBA" id="ARBA00022679"/>
    </source>
</evidence>
<feature type="transmembrane region" description="Helical" evidence="8">
    <location>
        <begin position="135"/>
        <end position="154"/>
    </location>
</feature>
<dbReference type="SUPFAM" id="SSF56317">
    <property type="entry name" value="Carbon-nitrogen hydrolase"/>
    <property type="match status" value="1"/>
</dbReference>
<dbReference type="Pfam" id="PF00795">
    <property type="entry name" value="CN_hydrolase"/>
    <property type="match status" value="1"/>
</dbReference>
<keyword evidence="5 8" id="KW-1133">Transmembrane helix</keyword>
<evidence type="ECO:0000313" key="10">
    <source>
        <dbReference type="EMBL" id="MBB5873950.1"/>
    </source>
</evidence>
<feature type="transmembrane region" description="Helical" evidence="8">
    <location>
        <begin position="54"/>
        <end position="70"/>
    </location>
</feature>
<evidence type="ECO:0000256" key="4">
    <source>
        <dbReference type="ARBA" id="ARBA00022692"/>
    </source>
</evidence>
<reference evidence="10 11" key="1">
    <citation type="submission" date="2020-08" db="EMBL/GenBank/DDBJ databases">
        <title>Sequencing the genomes of 1000 actinobacteria strains.</title>
        <authorList>
            <person name="Klenk H.-P."/>
        </authorList>
    </citation>
    <scope>NUCLEOTIDE SEQUENCE [LARGE SCALE GENOMIC DNA]</scope>
    <source>
        <strain evidence="10 11">DSM 45362</strain>
    </source>
</reference>
<evidence type="ECO:0000256" key="2">
    <source>
        <dbReference type="ARBA" id="ARBA00022475"/>
    </source>
</evidence>
<dbReference type="InterPro" id="IPR003010">
    <property type="entry name" value="C-N_Hydrolase"/>
</dbReference>
<keyword evidence="7 8" id="KW-0012">Acyltransferase</keyword>
<feature type="domain" description="CN hydrolase" evidence="9">
    <location>
        <begin position="265"/>
        <end position="522"/>
    </location>
</feature>
<dbReference type="AlphaFoldDB" id="A0A841C4Q9"/>
<evidence type="ECO:0000259" key="9">
    <source>
        <dbReference type="PROSITE" id="PS50263"/>
    </source>
</evidence>
<organism evidence="10 11">
    <name type="scientific">Allocatelliglobosispora scoriae</name>
    <dbReference type="NCBI Taxonomy" id="643052"/>
    <lineage>
        <taxon>Bacteria</taxon>
        <taxon>Bacillati</taxon>
        <taxon>Actinomycetota</taxon>
        <taxon>Actinomycetes</taxon>
        <taxon>Micromonosporales</taxon>
        <taxon>Micromonosporaceae</taxon>
        <taxon>Allocatelliglobosispora</taxon>
    </lineage>
</organism>
<evidence type="ECO:0000256" key="5">
    <source>
        <dbReference type="ARBA" id="ARBA00022989"/>
    </source>
</evidence>
<dbReference type="PROSITE" id="PS50263">
    <property type="entry name" value="CN_HYDROLASE"/>
    <property type="match status" value="1"/>
</dbReference>
<gene>
    <name evidence="8" type="primary">lnt</name>
    <name evidence="10" type="ORF">F4553_007384</name>
</gene>
<keyword evidence="6 8" id="KW-0472">Membrane</keyword>
<evidence type="ECO:0000256" key="1">
    <source>
        <dbReference type="ARBA" id="ARBA00004651"/>
    </source>
</evidence>
<dbReference type="Gene3D" id="3.60.110.10">
    <property type="entry name" value="Carbon-nitrogen hydrolase"/>
    <property type="match status" value="1"/>
</dbReference>
<keyword evidence="10" id="KW-0449">Lipoprotein</keyword>
<feature type="transmembrane region" description="Helical" evidence="8">
    <location>
        <begin position="235"/>
        <end position="255"/>
    </location>
</feature>
<comment type="similarity">
    <text evidence="8">Belongs to the CN hydrolase family. Apolipoprotein N-acyltransferase subfamily.</text>
</comment>
<evidence type="ECO:0000256" key="7">
    <source>
        <dbReference type="ARBA" id="ARBA00023315"/>
    </source>
</evidence>
<keyword evidence="2 8" id="KW-1003">Cell membrane</keyword>
<dbReference type="GO" id="GO:0042158">
    <property type="term" value="P:lipoprotein biosynthetic process"/>
    <property type="evidence" value="ECO:0007669"/>
    <property type="project" value="UniProtKB-UniRule"/>
</dbReference>
<dbReference type="UniPathway" id="UPA00666"/>
<dbReference type="HAMAP" id="MF_01148">
    <property type="entry name" value="Lnt"/>
    <property type="match status" value="1"/>
</dbReference>
<sequence>MTTLTTSDDTGTAGVPELNAPAVPAPRPLPFLVGLALAAASGLAMLLAFPSYDLWWLAPVAVALLALACHRRRLRTGALFGLISGVVFFAPLLSWTNTHVGNAPWILLVGLQAVYFALLGAALAWVSVVADRWRWSWPVLVGLLWVGQEAMRGRTPFGGFPWGRVAFSQGSSPVLSLAAVGGAPLVTFVVCLSGGLLAGSLWSLSGWLRIGRGRAVEPPLSTSSPFRGGSTARPLLLAGLGVVAAVGLVLAPGVLRTSGPGGPGVVVAVVQGNVPRMGLDFNAQRAAVLENHVRATLELAADVKAGTVHRPDFVVWPENSSDIDPLRNADAGGRIQAAADAVGVPILVGAVLSGPGEGHARNAGIVWLPGTGAGETYVKRHPVPFAEYLPLRPLVEPIAKAITDKAGLLRTDFLPGETDGVLTMGPARVGDIICFEVAYDGLVKETVDAGAQLLAVQTNNATFDVDEARQQLAMVRLRAVEHNRDSLMASTVGVSALVTGDGVVHRATDFFTPAVIVGELHPSTARTLATRLGAAPETVMAALALAALVLAGIVRRSARRAAQHGN</sequence>
<dbReference type="PANTHER" id="PTHR38686">
    <property type="entry name" value="APOLIPOPROTEIN N-ACYLTRANSFERASE"/>
    <property type="match status" value="1"/>
</dbReference>
<name>A0A841C4Q9_9ACTN</name>
<dbReference type="CDD" id="cd07571">
    <property type="entry name" value="ALP_N-acyl_transferase"/>
    <property type="match status" value="1"/>
</dbReference>
<dbReference type="InterPro" id="IPR045378">
    <property type="entry name" value="LNT_N"/>
</dbReference>
<feature type="transmembrane region" description="Helical" evidence="8">
    <location>
        <begin position="77"/>
        <end position="93"/>
    </location>
</feature>
<keyword evidence="4 8" id="KW-0812">Transmembrane</keyword>
<comment type="pathway">
    <text evidence="8">Protein modification; lipoprotein biosynthesis (N-acyl transfer).</text>
</comment>
<accession>A0A841C4Q9</accession>
<comment type="function">
    <text evidence="8">Catalyzes the phospholipid dependent N-acylation of the N-terminal cysteine of apolipoprotein, the last step in lipoprotein maturation.</text>
</comment>
<dbReference type="Pfam" id="PF20154">
    <property type="entry name" value="LNT_N"/>
    <property type="match status" value="1"/>
</dbReference>
<dbReference type="EC" id="2.3.1.269" evidence="8"/>
<dbReference type="EMBL" id="JACHMN010000003">
    <property type="protein sequence ID" value="MBB5873950.1"/>
    <property type="molecule type" value="Genomic_DNA"/>
</dbReference>
<feature type="transmembrane region" description="Helical" evidence="8">
    <location>
        <begin position="105"/>
        <end position="128"/>
    </location>
</feature>
<comment type="catalytic activity">
    <reaction evidence="8">
        <text>N-terminal S-1,2-diacyl-sn-glyceryl-L-cysteinyl-[lipoprotein] + a glycerophospholipid = N-acyl-S-1,2-diacyl-sn-glyceryl-L-cysteinyl-[lipoprotein] + a 2-acyl-sn-glycero-3-phospholipid + H(+)</text>
        <dbReference type="Rhea" id="RHEA:48228"/>
        <dbReference type="Rhea" id="RHEA-COMP:14681"/>
        <dbReference type="Rhea" id="RHEA-COMP:14684"/>
        <dbReference type="ChEBI" id="CHEBI:15378"/>
        <dbReference type="ChEBI" id="CHEBI:136912"/>
        <dbReference type="ChEBI" id="CHEBI:140656"/>
        <dbReference type="ChEBI" id="CHEBI:140657"/>
        <dbReference type="ChEBI" id="CHEBI:140660"/>
        <dbReference type="EC" id="2.3.1.269"/>
    </reaction>
</comment>
<dbReference type="PANTHER" id="PTHR38686:SF1">
    <property type="entry name" value="APOLIPOPROTEIN N-ACYLTRANSFERASE"/>
    <property type="match status" value="1"/>
</dbReference>
<feature type="transmembrane region" description="Helical" evidence="8">
    <location>
        <begin position="174"/>
        <end position="204"/>
    </location>
</feature>
<comment type="subcellular location">
    <subcellularLocation>
        <location evidence="1 8">Cell membrane</location>
        <topology evidence="1 8">Multi-pass membrane protein</topology>
    </subcellularLocation>
</comment>
<dbReference type="InterPro" id="IPR036526">
    <property type="entry name" value="C-N_Hydrolase_sf"/>
</dbReference>
<proteinExistence type="inferred from homology"/>
<dbReference type="GO" id="GO:0005886">
    <property type="term" value="C:plasma membrane"/>
    <property type="evidence" value="ECO:0007669"/>
    <property type="project" value="UniProtKB-SubCell"/>
</dbReference>
<feature type="transmembrane region" description="Helical" evidence="8">
    <location>
        <begin position="532"/>
        <end position="554"/>
    </location>
</feature>
<keyword evidence="11" id="KW-1185">Reference proteome</keyword>
<evidence type="ECO:0000256" key="6">
    <source>
        <dbReference type="ARBA" id="ARBA00023136"/>
    </source>
</evidence>
<dbReference type="InterPro" id="IPR004563">
    <property type="entry name" value="Apolipo_AcylTrfase"/>
</dbReference>